<feature type="transmembrane region" description="Helical" evidence="6">
    <location>
        <begin position="24"/>
        <end position="45"/>
    </location>
</feature>
<dbReference type="RefSeq" id="WP_345368729.1">
    <property type="nucleotide sequence ID" value="NZ_BAABKD010000001.1"/>
</dbReference>
<evidence type="ECO:0000313" key="9">
    <source>
        <dbReference type="Proteomes" id="UP001500227"/>
    </source>
</evidence>
<evidence type="ECO:0000256" key="2">
    <source>
        <dbReference type="ARBA" id="ARBA00022692"/>
    </source>
</evidence>
<organism evidence="8 9">
    <name type="scientific">Paenalcaligenes hermetiae</name>
    <dbReference type="NCBI Taxonomy" id="1157987"/>
    <lineage>
        <taxon>Bacteria</taxon>
        <taxon>Pseudomonadati</taxon>
        <taxon>Pseudomonadota</taxon>
        <taxon>Betaproteobacteria</taxon>
        <taxon>Burkholderiales</taxon>
        <taxon>Alcaligenaceae</taxon>
        <taxon>Paenalcaligenes</taxon>
    </lineage>
</organism>
<feature type="compositionally biased region" description="Acidic residues" evidence="5">
    <location>
        <begin position="67"/>
        <end position="81"/>
    </location>
</feature>
<keyword evidence="3 6" id="KW-1133">Transmembrane helix</keyword>
<dbReference type="InterPro" id="IPR014161">
    <property type="entry name" value="Tol-Pal_TolA"/>
</dbReference>
<dbReference type="Pfam" id="PF13103">
    <property type="entry name" value="TonB_2"/>
    <property type="match status" value="1"/>
</dbReference>
<accession>A0ABP9LV34</accession>
<feature type="compositionally biased region" description="Basic and acidic residues" evidence="5">
    <location>
        <begin position="120"/>
        <end position="245"/>
    </location>
</feature>
<comment type="caution">
    <text evidence="8">The sequence shown here is derived from an EMBL/GenBank/DDBJ whole genome shotgun (WGS) entry which is preliminary data.</text>
</comment>
<proteinExistence type="predicted"/>
<dbReference type="PANTHER" id="PTHR34403">
    <property type="entry name" value="TOL-PAL SYSTEM PROTEIN TOLA"/>
    <property type="match status" value="1"/>
</dbReference>
<keyword evidence="2 6" id="KW-0812">Transmembrane</keyword>
<dbReference type="NCBIfam" id="TIGR02794">
    <property type="entry name" value="tolA_full"/>
    <property type="match status" value="1"/>
</dbReference>
<feature type="domain" description="TonB C-terminal" evidence="7">
    <location>
        <begin position="284"/>
        <end position="372"/>
    </location>
</feature>
<feature type="region of interest" description="Disordered" evidence="5">
    <location>
        <begin position="67"/>
        <end position="245"/>
    </location>
</feature>
<evidence type="ECO:0000256" key="5">
    <source>
        <dbReference type="SAM" id="MobiDB-lite"/>
    </source>
</evidence>
<dbReference type="Proteomes" id="UP001500227">
    <property type="component" value="Unassembled WGS sequence"/>
</dbReference>
<evidence type="ECO:0000259" key="7">
    <source>
        <dbReference type="PROSITE" id="PS52015"/>
    </source>
</evidence>
<name>A0ABP9LV34_9BURK</name>
<dbReference type="InterPro" id="IPR037682">
    <property type="entry name" value="TonB_C"/>
</dbReference>
<gene>
    <name evidence="8" type="ORF">GCM10023337_00140</name>
</gene>
<dbReference type="InterPro" id="IPR050972">
    <property type="entry name" value="SDr-like"/>
</dbReference>
<keyword evidence="4 6" id="KW-0472">Membrane</keyword>
<evidence type="ECO:0000256" key="6">
    <source>
        <dbReference type="SAM" id="Phobius"/>
    </source>
</evidence>
<dbReference type="SUPFAM" id="SSF74653">
    <property type="entry name" value="TolA/TonB C-terminal domain"/>
    <property type="match status" value="1"/>
</dbReference>
<sequence>MRLFQRNSHSALLSQEEKEQRRGLIYALALHFALVLLLLLGLISVPKSPNPVQIELWAEGEMAMAENMEEPTAEPEPEATPEPEPAPEPAPEPEPLPEPVVSPPSPPKVTPPPAEDPDIALEKARKEKEEAERKAKAEAERKAKEEAERKAKVEAERKAKEEAERKAKAEAERKAKEEAERKAKAEAERKAKEEAERKAKAEAERKAKEEAERKAKAEAERKAKEEAERKAKAEAERKAKAAAEKKAKEEAFRAAMLGAGKEVAGAPGGTANRNQAGGSGGNDGYGAKVRACVRPRVVYNTPPRNGSNNPALQYRVDLNPDGTVRNVRITRSSGIPLFDDAVQKGIAKCSPFPKPNSGRYPSYIDGEYRMYE</sequence>
<feature type="compositionally biased region" description="Pro residues" evidence="5">
    <location>
        <begin position="82"/>
        <end position="114"/>
    </location>
</feature>
<protein>
    <recommendedName>
        <fullName evidence="7">TonB C-terminal domain-containing protein</fullName>
    </recommendedName>
</protein>
<reference evidence="9" key="1">
    <citation type="journal article" date="2019" name="Int. J. Syst. Evol. Microbiol.">
        <title>The Global Catalogue of Microorganisms (GCM) 10K type strain sequencing project: providing services to taxonomists for standard genome sequencing and annotation.</title>
        <authorList>
            <consortium name="The Broad Institute Genomics Platform"/>
            <consortium name="The Broad Institute Genome Sequencing Center for Infectious Disease"/>
            <person name="Wu L."/>
            <person name="Ma J."/>
        </authorList>
    </citation>
    <scope>NUCLEOTIDE SEQUENCE [LARGE SCALE GENOMIC DNA]</scope>
    <source>
        <strain evidence="9">JCM 18423</strain>
    </source>
</reference>
<dbReference type="InterPro" id="IPR006260">
    <property type="entry name" value="TonB/TolA_C"/>
</dbReference>
<comment type="subcellular location">
    <subcellularLocation>
        <location evidence="1">Membrane</location>
        <topology evidence="1">Single-pass membrane protein</topology>
    </subcellularLocation>
</comment>
<evidence type="ECO:0000256" key="3">
    <source>
        <dbReference type="ARBA" id="ARBA00022989"/>
    </source>
</evidence>
<keyword evidence="9" id="KW-1185">Reference proteome</keyword>
<dbReference type="NCBIfam" id="TIGR01352">
    <property type="entry name" value="tonB_Cterm"/>
    <property type="match status" value="1"/>
</dbReference>
<evidence type="ECO:0000256" key="1">
    <source>
        <dbReference type="ARBA" id="ARBA00004167"/>
    </source>
</evidence>
<feature type="region of interest" description="Disordered" evidence="5">
    <location>
        <begin position="262"/>
        <end position="284"/>
    </location>
</feature>
<dbReference type="Gene3D" id="3.30.1150.10">
    <property type="match status" value="1"/>
</dbReference>
<evidence type="ECO:0000256" key="4">
    <source>
        <dbReference type="ARBA" id="ARBA00023136"/>
    </source>
</evidence>
<dbReference type="EMBL" id="BAABKD010000001">
    <property type="protein sequence ID" value="GAA5083446.1"/>
    <property type="molecule type" value="Genomic_DNA"/>
</dbReference>
<dbReference type="PANTHER" id="PTHR34403:SF16">
    <property type="entry name" value="GLYCINE, ALANINE AND ASPARAGINE-RICH PROTEIN-LIKE"/>
    <property type="match status" value="1"/>
</dbReference>
<evidence type="ECO:0000313" key="8">
    <source>
        <dbReference type="EMBL" id="GAA5083446.1"/>
    </source>
</evidence>
<dbReference type="PROSITE" id="PS52015">
    <property type="entry name" value="TONB_CTD"/>
    <property type="match status" value="1"/>
</dbReference>